<accession>A0A0D2QDV2</accession>
<organism evidence="1 2">
    <name type="scientific">Hypholoma sublateritium (strain FD-334 SS-4)</name>
    <dbReference type="NCBI Taxonomy" id="945553"/>
    <lineage>
        <taxon>Eukaryota</taxon>
        <taxon>Fungi</taxon>
        <taxon>Dikarya</taxon>
        <taxon>Basidiomycota</taxon>
        <taxon>Agaricomycotina</taxon>
        <taxon>Agaricomycetes</taxon>
        <taxon>Agaricomycetidae</taxon>
        <taxon>Agaricales</taxon>
        <taxon>Agaricineae</taxon>
        <taxon>Strophariaceae</taxon>
        <taxon>Hypholoma</taxon>
    </lineage>
</organism>
<proteinExistence type="predicted"/>
<protein>
    <submittedName>
        <fullName evidence="1">Uncharacterized protein</fullName>
    </submittedName>
</protein>
<dbReference type="Proteomes" id="UP000054270">
    <property type="component" value="Unassembled WGS sequence"/>
</dbReference>
<dbReference type="EMBL" id="KN817518">
    <property type="protein sequence ID" value="KJA29765.1"/>
    <property type="molecule type" value="Genomic_DNA"/>
</dbReference>
<evidence type="ECO:0000313" key="2">
    <source>
        <dbReference type="Proteomes" id="UP000054270"/>
    </source>
</evidence>
<gene>
    <name evidence="1" type="ORF">HYPSUDRAFT_235093</name>
</gene>
<evidence type="ECO:0000313" key="1">
    <source>
        <dbReference type="EMBL" id="KJA29765.1"/>
    </source>
</evidence>
<dbReference type="AlphaFoldDB" id="A0A0D2QDV2"/>
<keyword evidence="2" id="KW-1185">Reference proteome</keyword>
<sequence length="259" mass="28916">MFSDSAVRVKFIPTLNYVQSHPDSVSAPVRLRAWAVPSCKYERRCSEPIIASSFPDPSTMHAHRFFQRAQAHGSRGGPAMHVVRSRGMPAWILLHQHPRASLKERGEVRTFVGVELRLRGGRFRFRCARARPPPDAATRRYTETIASPARMCVRRLVYLRRASHCQSLAHALNIQGAGSIARCTSPGRQFGQVRREVPTRFPVLSVLWYVSRRACLRCKGGCSCKPWGAVDPGQIQHHGATGNITPPQSYRNILSDGVG</sequence>
<name>A0A0D2QDV2_HYPSF</name>
<reference evidence="2" key="1">
    <citation type="submission" date="2014-04" db="EMBL/GenBank/DDBJ databases">
        <title>Evolutionary Origins and Diversification of the Mycorrhizal Mutualists.</title>
        <authorList>
            <consortium name="DOE Joint Genome Institute"/>
            <consortium name="Mycorrhizal Genomics Consortium"/>
            <person name="Kohler A."/>
            <person name="Kuo A."/>
            <person name="Nagy L.G."/>
            <person name="Floudas D."/>
            <person name="Copeland A."/>
            <person name="Barry K.W."/>
            <person name="Cichocki N."/>
            <person name="Veneault-Fourrey C."/>
            <person name="LaButti K."/>
            <person name="Lindquist E.A."/>
            <person name="Lipzen A."/>
            <person name="Lundell T."/>
            <person name="Morin E."/>
            <person name="Murat C."/>
            <person name="Riley R."/>
            <person name="Ohm R."/>
            <person name="Sun H."/>
            <person name="Tunlid A."/>
            <person name="Henrissat B."/>
            <person name="Grigoriev I.V."/>
            <person name="Hibbett D.S."/>
            <person name="Martin F."/>
        </authorList>
    </citation>
    <scope>NUCLEOTIDE SEQUENCE [LARGE SCALE GENOMIC DNA]</scope>
    <source>
        <strain evidence="2">FD-334 SS-4</strain>
    </source>
</reference>